<comment type="caution">
    <text evidence="9">The sequence shown here is derived from an EMBL/GenBank/DDBJ whole genome shotgun (WGS) entry which is preliminary data.</text>
</comment>
<dbReference type="NCBIfam" id="TIGR01850">
    <property type="entry name" value="argC"/>
    <property type="match status" value="1"/>
</dbReference>
<feature type="non-terminal residue" evidence="9">
    <location>
        <position position="1"/>
    </location>
</feature>
<keyword evidence="3" id="KW-0055">Arginine biosynthesis</keyword>
<dbReference type="EMBL" id="BARS01026233">
    <property type="protein sequence ID" value="GAG12877.1"/>
    <property type="molecule type" value="Genomic_DNA"/>
</dbReference>
<dbReference type="InterPro" id="IPR050085">
    <property type="entry name" value="AGPR"/>
</dbReference>
<comment type="pathway">
    <text evidence="1">Amino-acid biosynthesis; L-arginine biosynthesis; N(2)-acetyl-L-ornithine from L-glutamate: step 3/4.</text>
</comment>
<keyword evidence="6" id="KW-0560">Oxidoreductase</keyword>
<sequence length="198" mass="21927">RLVANPGCYPTSSILALAPLVNSDSTKENDIIIDAKSGVTGAGRTLSLATHFPEVNENTRAYQVVGHRHIPEIEEQLSKLAKRKIIITFVPHLVPINRGILCTCYAALKQKTDTKYLLKLYQDFYKEEPFVEILPQGRFPQTKEVLDSNRCRIGITVNERSGRAIIISAIDNLAKGAATQAVQNMNIMCGFEETMGLI</sequence>
<accession>X0VNZ1</accession>
<dbReference type="GO" id="GO:0070401">
    <property type="term" value="F:NADP+ binding"/>
    <property type="evidence" value="ECO:0007669"/>
    <property type="project" value="InterPro"/>
</dbReference>
<evidence type="ECO:0000256" key="2">
    <source>
        <dbReference type="ARBA" id="ARBA00013072"/>
    </source>
</evidence>
<proteinExistence type="predicted"/>
<dbReference type="GO" id="GO:0006526">
    <property type="term" value="P:L-arginine biosynthetic process"/>
    <property type="evidence" value="ECO:0007669"/>
    <property type="project" value="UniProtKB-KW"/>
</dbReference>
<comment type="catalytic activity">
    <reaction evidence="7">
        <text>N-acetyl-L-glutamate 5-semialdehyde + phosphate + NADP(+) = N-acetyl-L-glutamyl 5-phosphate + NADPH + H(+)</text>
        <dbReference type="Rhea" id="RHEA:21588"/>
        <dbReference type="ChEBI" id="CHEBI:15378"/>
        <dbReference type="ChEBI" id="CHEBI:29123"/>
        <dbReference type="ChEBI" id="CHEBI:43474"/>
        <dbReference type="ChEBI" id="CHEBI:57783"/>
        <dbReference type="ChEBI" id="CHEBI:57936"/>
        <dbReference type="ChEBI" id="CHEBI:58349"/>
        <dbReference type="EC" id="1.2.1.38"/>
    </reaction>
</comment>
<dbReference type="InterPro" id="IPR023013">
    <property type="entry name" value="AGPR_AS"/>
</dbReference>
<dbReference type="InterPro" id="IPR000706">
    <property type="entry name" value="AGPR_type-1"/>
</dbReference>
<gene>
    <name evidence="9" type="ORF">S01H1_41362</name>
</gene>
<evidence type="ECO:0000256" key="3">
    <source>
        <dbReference type="ARBA" id="ARBA00022571"/>
    </source>
</evidence>
<feature type="domain" description="N-acetyl-gamma-glutamyl-phosphate reductase dimerisation" evidence="8">
    <location>
        <begin position="8"/>
        <end position="172"/>
    </location>
</feature>
<reference evidence="9" key="1">
    <citation type="journal article" date="2014" name="Front. Microbiol.">
        <title>High frequency of phylogenetically diverse reductive dehalogenase-homologous genes in deep subseafloor sedimentary metagenomes.</title>
        <authorList>
            <person name="Kawai M."/>
            <person name="Futagami T."/>
            <person name="Toyoda A."/>
            <person name="Takaki Y."/>
            <person name="Nishi S."/>
            <person name="Hori S."/>
            <person name="Arai W."/>
            <person name="Tsubouchi T."/>
            <person name="Morono Y."/>
            <person name="Uchiyama I."/>
            <person name="Ito T."/>
            <person name="Fujiyama A."/>
            <person name="Inagaki F."/>
            <person name="Takami H."/>
        </authorList>
    </citation>
    <scope>NUCLEOTIDE SEQUENCE</scope>
    <source>
        <strain evidence="9">Expedition CK06-06</strain>
    </source>
</reference>
<dbReference type="PROSITE" id="PS01224">
    <property type="entry name" value="ARGC"/>
    <property type="match status" value="1"/>
</dbReference>
<keyword evidence="5" id="KW-0521">NADP</keyword>
<evidence type="ECO:0000256" key="5">
    <source>
        <dbReference type="ARBA" id="ARBA00022857"/>
    </source>
</evidence>
<dbReference type="PANTHER" id="PTHR32338:SF10">
    <property type="entry name" value="N-ACETYL-GAMMA-GLUTAMYL-PHOSPHATE REDUCTASE, CHLOROPLASTIC-RELATED"/>
    <property type="match status" value="1"/>
</dbReference>
<evidence type="ECO:0000313" key="9">
    <source>
        <dbReference type="EMBL" id="GAG12877.1"/>
    </source>
</evidence>
<dbReference type="CDD" id="cd23934">
    <property type="entry name" value="AGPR_1_C"/>
    <property type="match status" value="1"/>
</dbReference>
<dbReference type="GO" id="GO:0003942">
    <property type="term" value="F:N-acetyl-gamma-glutamyl-phosphate reductase activity"/>
    <property type="evidence" value="ECO:0007669"/>
    <property type="project" value="UniProtKB-EC"/>
</dbReference>
<dbReference type="EC" id="1.2.1.38" evidence="2"/>
<dbReference type="Gene3D" id="3.40.50.720">
    <property type="entry name" value="NAD(P)-binding Rossmann-like Domain"/>
    <property type="match status" value="1"/>
</dbReference>
<dbReference type="PANTHER" id="PTHR32338">
    <property type="entry name" value="N-ACETYL-GAMMA-GLUTAMYL-PHOSPHATE REDUCTASE, CHLOROPLASTIC-RELATED-RELATED"/>
    <property type="match status" value="1"/>
</dbReference>
<dbReference type="AlphaFoldDB" id="X0VNZ1"/>
<evidence type="ECO:0000259" key="8">
    <source>
        <dbReference type="Pfam" id="PF22698"/>
    </source>
</evidence>
<dbReference type="SUPFAM" id="SSF55347">
    <property type="entry name" value="Glyceraldehyde-3-phosphate dehydrogenase-like, C-terminal domain"/>
    <property type="match status" value="1"/>
</dbReference>
<evidence type="ECO:0000256" key="6">
    <source>
        <dbReference type="ARBA" id="ARBA00023002"/>
    </source>
</evidence>
<evidence type="ECO:0000256" key="4">
    <source>
        <dbReference type="ARBA" id="ARBA00022605"/>
    </source>
</evidence>
<keyword evidence="4" id="KW-0028">Amino-acid biosynthesis</keyword>
<dbReference type="InterPro" id="IPR058924">
    <property type="entry name" value="AGPR_dimerisation_dom"/>
</dbReference>
<organism evidence="9">
    <name type="scientific">marine sediment metagenome</name>
    <dbReference type="NCBI Taxonomy" id="412755"/>
    <lineage>
        <taxon>unclassified sequences</taxon>
        <taxon>metagenomes</taxon>
        <taxon>ecological metagenomes</taxon>
    </lineage>
</organism>
<protein>
    <recommendedName>
        <fullName evidence="2">N-acetyl-gamma-glutamyl-phosphate reductase</fullName>
        <ecNumber evidence="2">1.2.1.38</ecNumber>
    </recommendedName>
</protein>
<dbReference type="Pfam" id="PF22698">
    <property type="entry name" value="Semialdhyde_dhC_1"/>
    <property type="match status" value="1"/>
</dbReference>
<name>X0VNZ1_9ZZZZ</name>
<dbReference type="FunFam" id="3.30.360.10:FF:000014">
    <property type="entry name" value="N-acetyl-gamma-glutamyl-phosphate reductase"/>
    <property type="match status" value="1"/>
</dbReference>
<dbReference type="Gene3D" id="3.30.360.10">
    <property type="entry name" value="Dihydrodipicolinate Reductase, domain 2"/>
    <property type="match status" value="1"/>
</dbReference>
<evidence type="ECO:0000256" key="7">
    <source>
        <dbReference type="ARBA" id="ARBA00050557"/>
    </source>
</evidence>
<evidence type="ECO:0000256" key="1">
    <source>
        <dbReference type="ARBA" id="ARBA00004862"/>
    </source>
</evidence>